<gene>
    <name evidence="1" type="ORF">S01H1_77436</name>
</gene>
<reference evidence="1" key="1">
    <citation type="journal article" date="2014" name="Front. Microbiol.">
        <title>High frequency of phylogenetically diverse reductive dehalogenase-homologous genes in deep subseafloor sedimentary metagenomes.</title>
        <authorList>
            <person name="Kawai M."/>
            <person name="Futagami T."/>
            <person name="Toyoda A."/>
            <person name="Takaki Y."/>
            <person name="Nishi S."/>
            <person name="Hori S."/>
            <person name="Arai W."/>
            <person name="Tsubouchi T."/>
            <person name="Morono Y."/>
            <person name="Uchiyama I."/>
            <person name="Ito T."/>
            <person name="Fujiyama A."/>
            <person name="Inagaki F."/>
            <person name="Takami H."/>
        </authorList>
    </citation>
    <scope>NUCLEOTIDE SEQUENCE</scope>
    <source>
        <strain evidence="1">Expedition CK06-06</strain>
    </source>
</reference>
<feature type="non-terminal residue" evidence="1">
    <location>
        <position position="1"/>
    </location>
</feature>
<organism evidence="1">
    <name type="scientific">marine sediment metagenome</name>
    <dbReference type="NCBI Taxonomy" id="412755"/>
    <lineage>
        <taxon>unclassified sequences</taxon>
        <taxon>metagenomes</taxon>
        <taxon>ecological metagenomes</taxon>
    </lineage>
</organism>
<sequence length="41" mass="4460">AAVDTFLGVDEDPDRELLLAAFAAQDAIEWPDLDARCAPEE</sequence>
<comment type="caution">
    <text evidence="1">The sequence shown here is derived from an EMBL/GenBank/DDBJ whole genome shotgun (WGS) entry which is preliminary data.</text>
</comment>
<accession>X0YWN3</accession>
<evidence type="ECO:0000313" key="1">
    <source>
        <dbReference type="EMBL" id="GAG50972.1"/>
    </source>
</evidence>
<name>X0YWN3_9ZZZZ</name>
<dbReference type="EMBL" id="BARS01052041">
    <property type="protein sequence ID" value="GAG50972.1"/>
    <property type="molecule type" value="Genomic_DNA"/>
</dbReference>
<proteinExistence type="predicted"/>
<protein>
    <submittedName>
        <fullName evidence="1">Uncharacterized protein</fullName>
    </submittedName>
</protein>
<dbReference type="AlphaFoldDB" id="X0YWN3"/>